<dbReference type="Gene3D" id="2.60.40.1190">
    <property type="match status" value="1"/>
</dbReference>
<evidence type="ECO:0000256" key="1">
    <source>
        <dbReference type="SAM" id="SignalP"/>
    </source>
</evidence>
<accession>A0ABS2JS68</accession>
<organism evidence="3 4">
    <name type="scientific">Dyella kyungheensis</name>
    <dbReference type="NCBI Taxonomy" id="1242174"/>
    <lineage>
        <taxon>Bacteria</taxon>
        <taxon>Pseudomonadati</taxon>
        <taxon>Pseudomonadota</taxon>
        <taxon>Gammaproteobacteria</taxon>
        <taxon>Lysobacterales</taxon>
        <taxon>Rhodanobacteraceae</taxon>
        <taxon>Dyella</taxon>
    </lineage>
</organism>
<dbReference type="SUPFAM" id="SSF49344">
    <property type="entry name" value="CBD9-like"/>
    <property type="match status" value="1"/>
</dbReference>
<keyword evidence="4" id="KW-1185">Reference proteome</keyword>
<gene>
    <name evidence="3" type="ORF">ISP20_11945</name>
</gene>
<dbReference type="RefSeq" id="WP_204636324.1">
    <property type="nucleotide sequence ID" value="NZ_JADIKC010000005.1"/>
</dbReference>
<evidence type="ECO:0000259" key="2">
    <source>
        <dbReference type="Pfam" id="PF19313"/>
    </source>
</evidence>
<feature type="domain" description="DUF5916" evidence="2">
    <location>
        <begin position="367"/>
        <end position="740"/>
    </location>
</feature>
<protein>
    <recommendedName>
        <fullName evidence="2">DUF5916 domain-containing protein</fullName>
    </recommendedName>
</protein>
<feature type="signal peptide" evidence="1">
    <location>
        <begin position="1"/>
        <end position="20"/>
    </location>
</feature>
<feature type="chain" id="PRO_5046704248" description="DUF5916 domain-containing protein" evidence="1">
    <location>
        <begin position="21"/>
        <end position="742"/>
    </location>
</feature>
<evidence type="ECO:0000313" key="4">
    <source>
        <dbReference type="Proteomes" id="UP001430065"/>
    </source>
</evidence>
<feature type="domain" description="DUF5916" evidence="2">
    <location>
        <begin position="220"/>
        <end position="315"/>
    </location>
</feature>
<comment type="caution">
    <text evidence="3">The sequence shown here is derived from an EMBL/GenBank/DDBJ whole genome shotgun (WGS) entry which is preliminary data.</text>
</comment>
<dbReference type="EMBL" id="JADIKC010000005">
    <property type="protein sequence ID" value="MBM7121867.1"/>
    <property type="molecule type" value="Genomic_DNA"/>
</dbReference>
<evidence type="ECO:0000313" key="3">
    <source>
        <dbReference type="EMBL" id="MBM7121867.1"/>
    </source>
</evidence>
<keyword evidence="1" id="KW-0732">Signal</keyword>
<dbReference type="Proteomes" id="UP001430065">
    <property type="component" value="Unassembled WGS sequence"/>
</dbReference>
<reference evidence="3 4" key="1">
    <citation type="submission" date="2020-10" db="EMBL/GenBank/DDBJ databases">
        <title>Phylogeny of dyella-like bacteria.</title>
        <authorList>
            <person name="Fu J."/>
        </authorList>
    </citation>
    <scope>NUCLEOTIDE SEQUENCE [LARGE SCALE GENOMIC DNA]</scope>
    <source>
        <strain evidence="3 4">THG-B117</strain>
    </source>
</reference>
<dbReference type="Pfam" id="PF19313">
    <property type="entry name" value="DUF5916"/>
    <property type="match status" value="2"/>
</dbReference>
<name>A0ABS2JS68_9GAMM</name>
<sequence length="742" mass="82961">MPFRAVLLFALLVLSLAAGAVEIDGHIDPAEWAGALHITDFRDVQPLSGKPGSMPTEAWVLSTPKGLAIAIRATQPPGVPRTHQKTRRDEDALVDRINVMVDFNGDGRTGYDFEVTSTGGIADEVITNESTFSYDWDGVWDHAVSEDEQGWSVEVLIPWYVAQMRAASDGKRTIGLYLDRIVASTGERMAWPVASFSKPRFLSDFKRIEIPAYTQAMFAVTPYLVATTDRVRGRTSFQEGADVVWKPNGQTQLTATINPDFGQVESDDLVINFTPEETFLTDKRPFFTENQGIFDFSLLDDYTQLVYTRRVGGTSDDGSGPADIAGAVKLNGSVGATSYGVLAAQEKGDAGRTFGALRISQYMGDQSLGMLATTVEHPWLDRYANVLGIDHRWKPSASFDITSNIIASHIDQPGHNSTGTGATTVINNELSPVWSQQWLGMHFTDSLDVNDFGYLDRNGFNYGHYEVRERLTGLSPDSSYSSHYWRYRITVMNNTHGLPLERELRLTRDSLRRDGGEEIWQLRVDTAGYDDLLTRGGNPLHLPPNVTLTYERTRPRIGNWSWTLDGTVTGNELTGARRLGYLLKWLPTYFISDAFSVFLGGSYERDPYWMIWQHDNVVGAFDGKTYGVNAGLNWNFGTRQELRVKLQALGVGGHLRQAYEIDRDGRAIASNEPIEPLGVVNLGFQIRYRYEIAPLSDIYVVYNRGGYDSDIADDNATSNFRRSFDLRKVEQALVKVSYRLEF</sequence>
<proteinExistence type="predicted"/>
<dbReference type="InterPro" id="IPR045670">
    <property type="entry name" value="DUF5916"/>
</dbReference>